<evidence type="ECO:0000256" key="2">
    <source>
        <dbReference type="ARBA" id="ARBA00023134"/>
    </source>
</evidence>
<evidence type="ECO:0000256" key="3">
    <source>
        <dbReference type="SAM" id="Coils"/>
    </source>
</evidence>
<name>A0A4Y7SFU2_COPMI</name>
<dbReference type="PANTHER" id="PTHR10903:SF184">
    <property type="entry name" value="GTP-BINDING PROTEIN A"/>
    <property type="match status" value="1"/>
</dbReference>
<protein>
    <recommendedName>
        <fullName evidence="4">AIG1-type G domain-containing protein</fullName>
    </recommendedName>
</protein>
<dbReference type="EMBL" id="QPFP01000137">
    <property type="protein sequence ID" value="TEB20529.1"/>
    <property type="molecule type" value="Genomic_DNA"/>
</dbReference>
<dbReference type="OrthoDB" id="8954335at2759"/>
<keyword evidence="2" id="KW-0342">GTP-binding</keyword>
<dbReference type="InterPro" id="IPR027417">
    <property type="entry name" value="P-loop_NTPase"/>
</dbReference>
<dbReference type="InterPro" id="IPR006703">
    <property type="entry name" value="G_AIG1"/>
</dbReference>
<feature type="domain" description="AIG1-type G" evidence="4">
    <location>
        <begin position="38"/>
        <end position="184"/>
    </location>
</feature>
<dbReference type="GO" id="GO:0005525">
    <property type="term" value="F:GTP binding"/>
    <property type="evidence" value="ECO:0007669"/>
    <property type="project" value="UniProtKB-KW"/>
</dbReference>
<dbReference type="SUPFAM" id="SSF52540">
    <property type="entry name" value="P-loop containing nucleoside triphosphate hydrolases"/>
    <property type="match status" value="1"/>
</dbReference>
<proteinExistence type="predicted"/>
<dbReference type="PANTHER" id="PTHR10903">
    <property type="entry name" value="GTPASE, IMAP FAMILY MEMBER-RELATED"/>
    <property type="match status" value="1"/>
</dbReference>
<dbReference type="InterPro" id="IPR045058">
    <property type="entry name" value="GIMA/IAN/Toc"/>
</dbReference>
<evidence type="ECO:0000256" key="1">
    <source>
        <dbReference type="ARBA" id="ARBA00022741"/>
    </source>
</evidence>
<comment type="caution">
    <text evidence="5">The sequence shown here is derived from an EMBL/GenBank/DDBJ whole genome shotgun (WGS) entry which is preliminary data.</text>
</comment>
<sequence>MRSFEESVYPLLNQTKMRRCTIDPVLEEALDSDIVIPVMGPTKSGKSHFLNQLLGSLIFEVGNKLASCTAGVSSVTVTRAPDEHPQVNTILKGRRIVLVDTPGFDDTDMSDEEVLILISAWLTKSYNRGMHVGGVLYLHDITREGPEVKSLSVFSKVCGQGAMDRVAIVTTKWDKLRNIKDGEDKLTDLCDRLWGEMLGHGAHIFHMRPPSSEGESHIYPVHTTPWEIIHSLVVAAENCEVNNQILQIQDEIANRRLLLPDTNAGRELQMSLDNLLKKANELKRKEKEGNLRAPRAAALLERRRQGVEMIIAELERSAGFFTRARGWIRNRFQGGS</sequence>
<keyword evidence="1" id="KW-0547">Nucleotide-binding</keyword>
<evidence type="ECO:0000313" key="5">
    <source>
        <dbReference type="EMBL" id="TEB20529.1"/>
    </source>
</evidence>
<dbReference type="Pfam" id="PF04548">
    <property type="entry name" value="AIG1"/>
    <property type="match status" value="1"/>
</dbReference>
<accession>A0A4Y7SFU2</accession>
<evidence type="ECO:0000313" key="6">
    <source>
        <dbReference type="Proteomes" id="UP000298030"/>
    </source>
</evidence>
<organism evidence="5 6">
    <name type="scientific">Coprinellus micaceus</name>
    <name type="common">Glistening ink-cap mushroom</name>
    <name type="synonym">Coprinus micaceus</name>
    <dbReference type="NCBI Taxonomy" id="71717"/>
    <lineage>
        <taxon>Eukaryota</taxon>
        <taxon>Fungi</taxon>
        <taxon>Dikarya</taxon>
        <taxon>Basidiomycota</taxon>
        <taxon>Agaricomycotina</taxon>
        <taxon>Agaricomycetes</taxon>
        <taxon>Agaricomycetidae</taxon>
        <taxon>Agaricales</taxon>
        <taxon>Agaricineae</taxon>
        <taxon>Psathyrellaceae</taxon>
        <taxon>Coprinellus</taxon>
    </lineage>
</organism>
<dbReference type="Gene3D" id="3.40.50.300">
    <property type="entry name" value="P-loop containing nucleotide triphosphate hydrolases"/>
    <property type="match status" value="1"/>
</dbReference>
<gene>
    <name evidence="5" type="ORF">FA13DRAFT_1820083</name>
</gene>
<reference evidence="5 6" key="1">
    <citation type="journal article" date="2019" name="Nat. Ecol. Evol.">
        <title>Megaphylogeny resolves global patterns of mushroom evolution.</title>
        <authorList>
            <person name="Varga T."/>
            <person name="Krizsan K."/>
            <person name="Foldi C."/>
            <person name="Dima B."/>
            <person name="Sanchez-Garcia M."/>
            <person name="Sanchez-Ramirez S."/>
            <person name="Szollosi G.J."/>
            <person name="Szarkandi J.G."/>
            <person name="Papp V."/>
            <person name="Albert L."/>
            <person name="Andreopoulos W."/>
            <person name="Angelini C."/>
            <person name="Antonin V."/>
            <person name="Barry K.W."/>
            <person name="Bougher N.L."/>
            <person name="Buchanan P."/>
            <person name="Buyck B."/>
            <person name="Bense V."/>
            <person name="Catcheside P."/>
            <person name="Chovatia M."/>
            <person name="Cooper J."/>
            <person name="Damon W."/>
            <person name="Desjardin D."/>
            <person name="Finy P."/>
            <person name="Geml J."/>
            <person name="Haridas S."/>
            <person name="Hughes K."/>
            <person name="Justo A."/>
            <person name="Karasinski D."/>
            <person name="Kautmanova I."/>
            <person name="Kiss B."/>
            <person name="Kocsube S."/>
            <person name="Kotiranta H."/>
            <person name="LaButti K.M."/>
            <person name="Lechner B.E."/>
            <person name="Liimatainen K."/>
            <person name="Lipzen A."/>
            <person name="Lukacs Z."/>
            <person name="Mihaltcheva S."/>
            <person name="Morgado L.N."/>
            <person name="Niskanen T."/>
            <person name="Noordeloos M.E."/>
            <person name="Ohm R.A."/>
            <person name="Ortiz-Santana B."/>
            <person name="Ovrebo C."/>
            <person name="Racz N."/>
            <person name="Riley R."/>
            <person name="Savchenko A."/>
            <person name="Shiryaev A."/>
            <person name="Soop K."/>
            <person name="Spirin V."/>
            <person name="Szebenyi C."/>
            <person name="Tomsovsky M."/>
            <person name="Tulloss R.E."/>
            <person name="Uehling J."/>
            <person name="Grigoriev I.V."/>
            <person name="Vagvolgyi C."/>
            <person name="Papp T."/>
            <person name="Martin F.M."/>
            <person name="Miettinen O."/>
            <person name="Hibbett D.S."/>
            <person name="Nagy L.G."/>
        </authorList>
    </citation>
    <scope>NUCLEOTIDE SEQUENCE [LARGE SCALE GENOMIC DNA]</scope>
    <source>
        <strain evidence="5 6">FP101781</strain>
    </source>
</reference>
<keyword evidence="3" id="KW-0175">Coiled coil</keyword>
<evidence type="ECO:0000259" key="4">
    <source>
        <dbReference type="Pfam" id="PF04548"/>
    </source>
</evidence>
<keyword evidence="6" id="KW-1185">Reference proteome</keyword>
<dbReference type="AlphaFoldDB" id="A0A4Y7SFU2"/>
<feature type="coiled-coil region" evidence="3">
    <location>
        <begin position="265"/>
        <end position="317"/>
    </location>
</feature>
<dbReference type="Proteomes" id="UP000298030">
    <property type="component" value="Unassembled WGS sequence"/>
</dbReference>